<comment type="caution">
    <text evidence="2">The sequence shown here is derived from an EMBL/GenBank/DDBJ whole genome shotgun (WGS) entry which is preliminary data.</text>
</comment>
<dbReference type="EMBL" id="NBCO01000031">
    <property type="protein sequence ID" value="ORC85978.1"/>
    <property type="molecule type" value="Genomic_DNA"/>
</dbReference>
<accession>A0A1X0NNB2</accession>
<name>A0A1X0NNB2_9TRYP</name>
<reference evidence="2 3" key="1">
    <citation type="submission" date="2017-03" db="EMBL/GenBank/DDBJ databases">
        <title>An alternative strategy for trypanosome survival in the mammalian bloodstream revealed through genome and transcriptome analysis of the ubiquitous bovine parasite Trypanosoma (Megatrypanum) theileri.</title>
        <authorList>
            <person name="Kelly S."/>
            <person name="Ivens A."/>
            <person name="Mott A."/>
            <person name="O'Neill E."/>
            <person name="Emms D."/>
            <person name="Macleod O."/>
            <person name="Voorheis P."/>
            <person name="Matthews J."/>
            <person name="Matthews K."/>
            <person name="Carrington M."/>
        </authorList>
    </citation>
    <scope>NUCLEOTIDE SEQUENCE [LARGE SCALE GENOMIC DNA]</scope>
    <source>
        <strain evidence="2">Edinburgh</strain>
    </source>
</reference>
<proteinExistence type="predicted"/>
<evidence type="ECO:0000313" key="3">
    <source>
        <dbReference type="Proteomes" id="UP000192257"/>
    </source>
</evidence>
<gene>
    <name evidence="2" type="ORF">TM35_000311640</name>
</gene>
<dbReference type="Proteomes" id="UP000192257">
    <property type="component" value="Unassembled WGS sequence"/>
</dbReference>
<feature type="chain" id="PRO_5012552334" evidence="1">
    <location>
        <begin position="18"/>
        <end position="114"/>
    </location>
</feature>
<sequence length="114" mass="12453">VLCVLALLFCCVGVTHAADPQHTARMVKKAHEMAKETMKLKEECVKISTAAKEAAVKAQIFAVVTDKDLKANSMNTSEMEKKIVEGQELINNAMKAAKNTREVADKTNTCSDEI</sequence>
<protein>
    <submittedName>
        <fullName evidence="2">Uncharacterized protein</fullName>
    </submittedName>
</protein>
<feature type="non-terminal residue" evidence="2">
    <location>
        <position position="114"/>
    </location>
</feature>
<evidence type="ECO:0000313" key="2">
    <source>
        <dbReference type="EMBL" id="ORC85978.1"/>
    </source>
</evidence>
<feature type="signal peptide" evidence="1">
    <location>
        <begin position="1"/>
        <end position="17"/>
    </location>
</feature>
<evidence type="ECO:0000256" key="1">
    <source>
        <dbReference type="SAM" id="SignalP"/>
    </source>
</evidence>
<organism evidence="2 3">
    <name type="scientific">Trypanosoma theileri</name>
    <dbReference type="NCBI Taxonomy" id="67003"/>
    <lineage>
        <taxon>Eukaryota</taxon>
        <taxon>Discoba</taxon>
        <taxon>Euglenozoa</taxon>
        <taxon>Kinetoplastea</taxon>
        <taxon>Metakinetoplastina</taxon>
        <taxon>Trypanosomatida</taxon>
        <taxon>Trypanosomatidae</taxon>
        <taxon>Trypanosoma</taxon>
    </lineage>
</organism>
<keyword evidence="3" id="KW-1185">Reference proteome</keyword>
<dbReference type="RefSeq" id="XP_028880044.1">
    <property type="nucleotide sequence ID" value="XM_029028645.1"/>
</dbReference>
<dbReference type="GeneID" id="39988425"/>
<keyword evidence="1" id="KW-0732">Signal</keyword>
<feature type="non-terminal residue" evidence="2">
    <location>
        <position position="1"/>
    </location>
</feature>
<dbReference type="AlphaFoldDB" id="A0A1X0NNB2"/>
<dbReference type="VEuPathDB" id="TriTrypDB:TM35_000311640"/>